<dbReference type="PROSITE" id="PS00420">
    <property type="entry name" value="SRCR_1"/>
    <property type="match status" value="1"/>
</dbReference>
<evidence type="ECO:0000256" key="4">
    <source>
        <dbReference type="ARBA" id="ARBA00023170"/>
    </source>
</evidence>
<dbReference type="STRING" id="3068.D8U5E3"/>
<keyword evidence="8" id="KW-1185">Reference proteome</keyword>
<proteinExistence type="predicted"/>
<dbReference type="Gene3D" id="3.10.250.10">
    <property type="entry name" value="SRCR-like domain"/>
    <property type="match status" value="1"/>
</dbReference>
<keyword evidence="4" id="KW-0675">Receptor</keyword>
<accession>D8U5E3</accession>
<name>D8U5E3_VOLCA</name>
<keyword evidence="1" id="KW-0732">Signal</keyword>
<keyword evidence="2" id="KW-0677">Repeat</keyword>
<evidence type="ECO:0000256" key="2">
    <source>
        <dbReference type="ARBA" id="ARBA00022737"/>
    </source>
</evidence>
<dbReference type="Proteomes" id="UP000001058">
    <property type="component" value="Unassembled WGS sequence"/>
</dbReference>
<dbReference type="GeneID" id="9617125"/>
<dbReference type="PANTHER" id="PTHR19331">
    <property type="entry name" value="SCAVENGER RECEPTOR DOMAIN-CONTAINING"/>
    <property type="match status" value="1"/>
</dbReference>
<dbReference type="InParanoid" id="D8U5E3"/>
<evidence type="ECO:0000256" key="3">
    <source>
        <dbReference type="ARBA" id="ARBA00023157"/>
    </source>
</evidence>
<dbReference type="OrthoDB" id="536948at2759"/>
<dbReference type="InterPro" id="IPR001190">
    <property type="entry name" value="SRCR"/>
</dbReference>
<reference evidence="7 8" key="1">
    <citation type="journal article" date="2010" name="Science">
        <title>Genomic analysis of organismal complexity in the multicellular green alga Volvox carteri.</title>
        <authorList>
            <person name="Prochnik S.E."/>
            <person name="Umen J."/>
            <person name="Nedelcu A.M."/>
            <person name="Hallmann A."/>
            <person name="Miller S.M."/>
            <person name="Nishii I."/>
            <person name="Ferris P."/>
            <person name="Kuo A."/>
            <person name="Mitros T."/>
            <person name="Fritz-Laylin L.K."/>
            <person name="Hellsten U."/>
            <person name="Chapman J."/>
            <person name="Simakov O."/>
            <person name="Rensing S.A."/>
            <person name="Terry A."/>
            <person name="Pangilinan J."/>
            <person name="Kapitonov V."/>
            <person name="Jurka J."/>
            <person name="Salamov A."/>
            <person name="Shapiro H."/>
            <person name="Schmutz J."/>
            <person name="Grimwood J."/>
            <person name="Lindquist E."/>
            <person name="Lucas S."/>
            <person name="Grigoriev I.V."/>
            <person name="Schmitt R."/>
            <person name="Kirk D."/>
            <person name="Rokhsar D.S."/>
        </authorList>
    </citation>
    <scope>NUCLEOTIDE SEQUENCE [LARGE SCALE GENOMIC DNA]</scope>
    <source>
        <strain evidence="8">f. Nagariensis / Eve</strain>
    </source>
</reference>
<feature type="domain" description="SRCR" evidence="6">
    <location>
        <begin position="3"/>
        <end position="104"/>
    </location>
</feature>
<evidence type="ECO:0000313" key="8">
    <source>
        <dbReference type="Proteomes" id="UP000001058"/>
    </source>
</evidence>
<dbReference type="PROSITE" id="PS50287">
    <property type="entry name" value="SRCR_2"/>
    <property type="match status" value="1"/>
</dbReference>
<dbReference type="FunFam" id="3.10.250.10:FF:000007">
    <property type="entry name" value="Soluble scavenger receptor cysteine-rich domain-containing protein SSC5D"/>
    <property type="match status" value="1"/>
</dbReference>
<dbReference type="SMART" id="SM00202">
    <property type="entry name" value="SR"/>
    <property type="match status" value="1"/>
</dbReference>
<dbReference type="Pfam" id="PF00530">
    <property type="entry name" value="SRCR"/>
    <property type="match status" value="1"/>
</dbReference>
<organism evidence="8">
    <name type="scientific">Volvox carteri f. nagariensis</name>
    <dbReference type="NCBI Taxonomy" id="3068"/>
    <lineage>
        <taxon>Eukaryota</taxon>
        <taxon>Viridiplantae</taxon>
        <taxon>Chlorophyta</taxon>
        <taxon>core chlorophytes</taxon>
        <taxon>Chlorophyceae</taxon>
        <taxon>CS clade</taxon>
        <taxon>Chlamydomonadales</taxon>
        <taxon>Volvocaceae</taxon>
        <taxon>Volvox</taxon>
    </lineage>
</organism>
<dbReference type="SUPFAM" id="SSF56487">
    <property type="entry name" value="SRCR-like"/>
    <property type="match status" value="1"/>
</dbReference>
<protein>
    <recommendedName>
        <fullName evidence="6">SRCR domain-containing protein</fullName>
    </recommendedName>
</protein>
<evidence type="ECO:0000313" key="7">
    <source>
        <dbReference type="EMBL" id="EFJ44986.1"/>
    </source>
</evidence>
<evidence type="ECO:0000256" key="5">
    <source>
        <dbReference type="ARBA" id="ARBA00023180"/>
    </source>
</evidence>
<feature type="non-terminal residue" evidence="7">
    <location>
        <position position="1"/>
    </location>
</feature>
<dbReference type="KEGG" id="vcn:VOLCADRAFT_37253"/>
<feature type="non-terminal residue" evidence="7">
    <location>
        <position position="107"/>
    </location>
</feature>
<dbReference type="GO" id="GO:0016020">
    <property type="term" value="C:membrane"/>
    <property type="evidence" value="ECO:0007669"/>
    <property type="project" value="InterPro"/>
</dbReference>
<keyword evidence="5" id="KW-0325">Glycoprotein</keyword>
<dbReference type="InterPro" id="IPR036772">
    <property type="entry name" value="SRCR-like_dom_sf"/>
</dbReference>
<sequence>GQLRLMDGPNAWSGRLEICRNNVWGTICDMGWGWDDARVACRQLGFPAGGEAVEGGWFPNATESSPIHYSNVTCLGYETALASCLLPNRSTSCNHKYDAGVICANPA</sequence>
<dbReference type="EMBL" id="GL378360">
    <property type="protein sequence ID" value="EFJ44986.1"/>
    <property type="molecule type" value="Genomic_DNA"/>
</dbReference>
<keyword evidence="3" id="KW-1015">Disulfide bond</keyword>
<dbReference type="RefSeq" id="XP_002953957.1">
    <property type="nucleotide sequence ID" value="XM_002953911.1"/>
</dbReference>
<dbReference type="PRINTS" id="PR00258">
    <property type="entry name" value="SPERACTRCPTR"/>
</dbReference>
<dbReference type="AlphaFoldDB" id="D8U5E3"/>
<dbReference type="PANTHER" id="PTHR19331:SF465">
    <property type="entry name" value="EGG PEPTIDE SPERACT RECEPTOR"/>
    <property type="match status" value="1"/>
</dbReference>
<evidence type="ECO:0000256" key="1">
    <source>
        <dbReference type="ARBA" id="ARBA00022729"/>
    </source>
</evidence>
<gene>
    <name evidence="7" type="ORF">VOLCADRAFT_37253</name>
</gene>
<evidence type="ECO:0000259" key="6">
    <source>
        <dbReference type="PROSITE" id="PS50287"/>
    </source>
</evidence>